<dbReference type="InterPro" id="IPR052355">
    <property type="entry name" value="CENP-V-like"/>
</dbReference>
<dbReference type="Pfam" id="PF04828">
    <property type="entry name" value="GFA"/>
    <property type="match status" value="1"/>
</dbReference>
<evidence type="ECO:0000259" key="4">
    <source>
        <dbReference type="PROSITE" id="PS51891"/>
    </source>
</evidence>
<evidence type="ECO:0000313" key="5">
    <source>
        <dbReference type="EMBL" id="SUZ55249.1"/>
    </source>
</evidence>
<comment type="similarity">
    <text evidence="1">Belongs to the Gfa family.</text>
</comment>
<dbReference type="PROSITE" id="PS51891">
    <property type="entry name" value="CENP_V_GFA"/>
    <property type="match status" value="1"/>
</dbReference>
<keyword evidence="3" id="KW-0862">Zinc</keyword>
<gene>
    <name evidence="5" type="ORF">METZ01_LOCUS8103</name>
</gene>
<organism evidence="5">
    <name type="scientific">marine metagenome</name>
    <dbReference type="NCBI Taxonomy" id="408172"/>
    <lineage>
        <taxon>unclassified sequences</taxon>
        <taxon>metagenomes</taxon>
        <taxon>ecological metagenomes</taxon>
    </lineage>
</organism>
<dbReference type="EMBL" id="UINC01000435">
    <property type="protein sequence ID" value="SUZ55249.1"/>
    <property type="molecule type" value="Genomic_DNA"/>
</dbReference>
<name>A0A381NLM9_9ZZZZ</name>
<dbReference type="GO" id="GO:0016846">
    <property type="term" value="F:carbon-sulfur lyase activity"/>
    <property type="evidence" value="ECO:0007669"/>
    <property type="project" value="InterPro"/>
</dbReference>
<proteinExistence type="inferred from homology"/>
<evidence type="ECO:0000256" key="1">
    <source>
        <dbReference type="ARBA" id="ARBA00005495"/>
    </source>
</evidence>
<dbReference type="InterPro" id="IPR006913">
    <property type="entry name" value="CENP-V/GFA"/>
</dbReference>
<feature type="domain" description="CENP-V/GFA" evidence="4">
    <location>
        <begin position="1"/>
        <end position="119"/>
    </location>
</feature>
<dbReference type="InterPro" id="IPR011057">
    <property type="entry name" value="Mss4-like_sf"/>
</dbReference>
<dbReference type="PANTHER" id="PTHR28620:SF1">
    <property type="entry name" value="CENP-V_GFA DOMAIN-CONTAINING PROTEIN"/>
    <property type="match status" value="1"/>
</dbReference>
<keyword evidence="2" id="KW-0479">Metal-binding</keyword>
<evidence type="ECO:0000256" key="3">
    <source>
        <dbReference type="ARBA" id="ARBA00022833"/>
    </source>
</evidence>
<reference evidence="5" key="1">
    <citation type="submission" date="2018-05" db="EMBL/GenBank/DDBJ databases">
        <authorList>
            <person name="Lanie J.A."/>
            <person name="Ng W.-L."/>
            <person name="Kazmierczak K.M."/>
            <person name="Andrzejewski T.M."/>
            <person name="Davidsen T.M."/>
            <person name="Wayne K.J."/>
            <person name="Tettelin H."/>
            <person name="Glass J.I."/>
            <person name="Rusch D."/>
            <person name="Podicherti R."/>
            <person name="Tsui H.-C.T."/>
            <person name="Winkler M.E."/>
        </authorList>
    </citation>
    <scope>NUCLEOTIDE SEQUENCE</scope>
</reference>
<sequence length="122" mass="13713">MKKLTCHCGGVEIEISLPDGLKNLTRCNCSFCKRRSAIMVAKIGLNDLKVIKGKELLKLYQFRSKTAKHYFCSICGIYTHHNPRTAPNMYAVNAACLEGVNPYDLKDVPIFDGVNHPLDKKK</sequence>
<dbReference type="PANTHER" id="PTHR28620">
    <property type="entry name" value="CENTROMERE PROTEIN V"/>
    <property type="match status" value="1"/>
</dbReference>
<dbReference type="GO" id="GO:0046872">
    <property type="term" value="F:metal ion binding"/>
    <property type="evidence" value="ECO:0007669"/>
    <property type="project" value="UniProtKB-KW"/>
</dbReference>
<accession>A0A381NLM9</accession>
<dbReference type="Gene3D" id="2.170.150.70">
    <property type="match status" value="1"/>
</dbReference>
<evidence type="ECO:0000256" key="2">
    <source>
        <dbReference type="ARBA" id="ARBA00022723"/>
    </source>
</evidence>
<protein>
    <recommendedName>
        <fullName evidence="4">CENP-V/GFA domain-containing protein</fullName>
    </recommendedName>
</protein>
<dbReference type="SUPFAM" id="SSF51316">
    <property type="entry name" value="Mss4-like"/>
    <property type="match status" value="1"/>
</dbReference>
<dbReference type="AlphaFoldDB" id="A0A381NLM9"/>